<sequence>MNQLTINSIIQKNEDVVDAQIDDGTVMLDVESGHYYGLDAIATHIWQIIEQPQSVRHICDKLQAEYDVAEQQCQSDVIRFLNDMLDIDKVCIVATK</sequence>
<dbReference type="InterPro" id="IPR008792">
    <property type="entry name" value="PQQD"/>
</dbReference>
<accession>A0ABV2BSR7</accession>
<dbReference type="InterPro" id="IPR041881">
    <property type="entry name" value="PqqD_sf"/>
</dbReference>
<proteinExistence type="predicted"/>
<organism evidence="1 2">
    <name type="scientific">Aliikangiella maris</name>
    <dbReference type="NCBI Taxonomy" id="3162458"/>
    <lineage>
        <taxon>Bacteria</taxon>
        <taxon>Pseudomonadati</taxon>
        <taxon>Pseudomonadota</taxon>
        <taxon>Gammaproteobacteria</taxon>
        <taxon>Oceanospirillales</taxon>
        <taxon>Pleioneaceae</taxon>
        <taxon>Aliikangiella</taxon>
    </lineage>
</organism>
<evidence type="ECO:0000313" key="2">
    <source>
        <dbReference type="Proteomes" id="UP001548189"/>
    </source>
</evidence>
<dbReference type="Proteomes" id="UP001548189">
    <property type="component" value="Unassembled WGS sequence"/>
</dbReference>
<evidence type="ECO:0000313" key="1">
    <source>
        <dbReference type="EMBL" id="MET1254979.1"/>
    </source>
</evidence>
<dbReference type="RefSeq" id="WP_353874593.1">
    <property type="nucleotide sequence ID" value="NZ_JBEVCJ010000006.1"/>
</dbReference>
<name>A0ABV2BSR7_9GAMM</name>
<comment type="caution">
    <text evidence="1">The sequence shown here is derived from an EMBL/GenBank/DDBJ whole genome shotgun (WGS) entry which is preliminary data.</text>
</comment>
<reference evidence="1 2" key="1">
    <citation type="submission" date="2024-06" db="EMBL/GenBank/DDBJ databases">
        <authorList>
            <person name="Li F."/>
        </authorList>
    </citation>
    <scope>NUCLEOTIDE SEQUENCE [LARGE SCALE GENOMIC DNA]</scope>
    <source>
        <strain evidence="1 2">GXAS 311</strain>
    </source>
</reference>
<dbReference type="Pfam" id="PF05402">
    <property type="entry name" value="PqqD"/>
    <property type="match status" value="1"/>
</dbReference>
<keyword evidence="2" id="KW-1185">Reference proteome</keyword>
<dbReference type="Gene3D" id="1.10.10.1150">
    <property type="entry name" value="Coenzyme PQQ synthesis protein D (PqqD)"/>
    <property type="match status" value="1"/>
</dbReference>
<dbReference type="EMBL" id="JBEVCJ010000006">
    <property type="protein sequence ID" value="MET1254979.1"/>
    <property type="molecule type" value="Genomic_DNA"/>
</dbReference>
<protein>
    <submittedName>
        <fullName evidence="1">PqqD family peptide modification chaperone</fullName>
    </submittedName>
</protein>
<gene>
    <name evidence="1" type="ORF">ABVT43_07580</name>
</gene>